<evidence type="ECO:0000313" key="3">
    <source>
        <dbReference type="Proteomes" id="UP001222932"/>
    </source>
</evidence>
<proteinExistence type="predicted"/>
<evidence type="ECO:0000313" key="2">
    <source>
        <dbReference type="EMBL" id="GMK57484.1"/>
    </source>
</evidence>
<dbReference type="EMBL" id="BTCM01000004">
    <property type="protein sequence ID" value="GMK57484.1"/>
    <property type="molecule type" value="Genomic_DNA"/>
</dbReference>
<name>A0AAD3TVW4_9TREE</name>
<evidence type="ECO:0000256" key="1">
    <source>
        <dbReference type="SAM" id="MobiDB-lite"/>
    </source>
</evidence>
<dbReference type="PANTHER" id="PTHR12459:SF6">
    <property type="entry name" value="GB|AAD46013.1"/>
    <property type="match status" value="1"/>
</dbReference>
<reference evidence="2" key="1">
    <citation type="journal article" date="2023" name="BMC Genomics">
        <title>Chromosome-level genome assemblies of Cutaneotrichosporon spp. (Trichosporonales, Basidiomycota) reveal imbalanced evolution between nucleotide sequences and chromosome synteny.</title>
        <authorList>
            <person name="Kobayashi Y."/>
            <person name="Kayamori A."/>
            <person name="Aoki K."/>
            <person name="Shiwa Y."/>
            <person name="Matsutani M."/>
            <person name="Fujita N."/>
            <person name="Sugita T."/>
            <person name="Iwasaki W."/>
            <person name="Tanaka N."/>
            <person name="Takashima M."/>
        </authorList>
    </citation>
    <scope>NUCLEOTIDE SEQUENCE</scope>
    <source>
        <strain evidence="2">HIS016</strain>
    </source>
</reference>
<feature type="region of interest" description="Disordered" evidence="1">
    <location>
        <begin position="1"/>
        <end position="63"/>
    </location>
</feature>
<reference evidence="2" key="2">
    <citation type="submission" date="2023-06" db="EMBL/GenBank/DDBJ databases">
        <authorList>
            <person name="Kobayashi Y."/>
            <person name="Kayamori A."/>
            <person name="Aoki K."/>
            <person name="Shiwa Y."/>
            <person name="Fujita N."/>
            <person name="Sugita T."/>
            <person name="Iwasaki W."/>
            <person name="Tanaka N."/>
            <person name="Takashima M."/>
        </authorList>
    </citation>
    <scope>NUCLEOTIDE SEQUENCE</scope>
    <source>
        <strain evidence="2">HIS016</strain>
    </source>
</reference>
<dbReference type="AlphaFoldDB" id="A0AAD3TVW4"/>
<dbReference type="PANTHER" id="PTHR12459">
    <property type="entry name" value="TRANSMEMBRANE PROTEIN 135-RELATED"/>
    <property type="match status" value="1"/>
</dbReference>
<feature type="compositionally biased region" description="Acidic residues" evidence="1">
    <location>
        <begin position="16"/>
        <end position="26"/>
    </location>
</feature>
<sequence length="616" mass="68785">MVHRSETAPPEVESIGSEDDDLELETDTSPASEAESVDSTTSILSPPSAVLRRSKSSIDATGGHRTTKHLRFTAVGDAASLLAIDGKVLYPGGPRRRKRNVDQDWLLSGPPTPNLSETADQIRRTISLASLDHLLLLRNDQEERARVVSELSRAGRELVWRSEDDEQLYPDDAERSLILALKRGLRSFLLAFSVRAGVNVLVVLFRMLKAGKRGKGRVTMTTLRNAIFGEEPLRFGAMIGTFTFLNCLTLHLLRLAPPFSYIRRRLRYGFSQPTFGPPQREGNEGERRWQAAAAGAVGSLGLLWETAGRRTGIAQQMFVRGLQGTHNQYAPRMGISIPHGDVLLFGLCCGQIMYAFLLAPDTLSREYYNWIQSVSGVPKYAIAANRTAVRQNLIAPSLLQKALAEPRGVTARHAQTIHAMLDNQAKGGRPGWHIPCAVLHPWMDSCILCDVQRFVQVFRFMLPVYGALHLIPPLVLRRQHFLKDPSRMLARILVGIVRSSLFCLRSRTLDMTNIPNILRRILNRKENLWAMGFLNAASLFAEEKRRRAELAMYVLPKALESAWFAARRRSYVPLVPFGETILGAAAMAMVMDTYKHSPESLSGMVRKFMFQLVGPV</sequence>
<dbReference type="Proteomes" id="UP001222932">
    <property type="component" value="Unassembled WGS sequence"/>
</dbReference>
<gene>
    <name evidence="2" type="ORF">CspeluHIS016_0403180</name>
</gene>
<comment type="caution">
    <text evidence="2">The sequence shown here is derived from an EMBL/GenBank/DDBJ whole genome shotgun (WGS) entry which is preliminary data.</text>
</comment>
<protein>
    <recommendedName>
        <fullName evidence="4">Transmembrane protein 135 N-terminal domain-containing protein</fullName>
    </recommendedName>
</protein>
<dbReference type="InterPro" id="IPR026749">
    <property type="entry name" value="Tmem135"/>
</dbReference>
<keyword evidence="3" id="KW-1185">Reference proteome</keyword>
<organism evidence="2 3">
    <name type="scientific">Cutaneotrichosporon spelunceum</name>
    <dbReference type="NCBI Taxonomy" id="1672016"/>
    <lineage>
        <taxon>Eukaryota</taxon>
        <taxon>Fungi</taxon>
        <taxon>Dikarya</taxon>
        <taxon>Basidiomycota</taxon>
        <taxon>Agaricomycotina</taxon>
        <taxon>Tremellomycetes</taxon>
        <taxon>Trichosporonales</taxon>
        <taxon>Trichosporonaceae</taxon>
        <taxon>Cutaneotrichosporon</taxon>
    </lineage>
</organism>
<evidence type="ECO:0008006" key="4">
    <source>
        <dbReference type="Google" id="ProtNLM"/>
    </source>
</evidence>
<accession>A0AAD3TVW4</accession>